<sequence>MCPGLSQHASTLSTGHILILHSALLTLAVVQLLPGQAGMGTPSGRSGGEGGGNIQQGPDSWHAQRGLHPALLLSTGENVLALLLFGAGTELSGTELQGSIGSRSMWVPLGVRCSSIGESPLVLNSR</sequence>
<evidence type="ECO:0000256" key="2">
    <source>
        <dbReference type="SAM" id="SignalP"/>
    </source>
</evidence>
<feature type="compositionally biased region" description="Gly residues" evidence="1">
    <location>
        <begin position="45"/>
        <end position="54"/>
    </location>
</feature>
<dbReference type="Proteomes" id="UP000094455">
    <property type="component" value="Unassembled WGS sequence"/>
</dbReference>
<proteinExistence type="predicted"/>
<gene>
    <name evidence="3" type="ORF">PICMEDRAFT_12041</name>
</gene>
<feature type="signal peptide" evidence="2">
    <location>
        <begin position="1"/>
        <end position="28"/>
    </location>
</feature>
<reference evidence="3 4" key="1">
    <citation type="journal article" date="2016" name="Proc. Natl. Acad. Sci. U.S.A.">
        <title>Comparative genomics of biotechnologically important yeasts.</title>
        <authorList>
            <person name="Riley R."/>
            <person name="Haridas S."/>
            <person name="Wolfe K.H."/>
            <person name="Lopes M.R."/>
            <person name="Hittinger C.T."/>
            <person name="Goeker M."/>
            <person name="Salamov A.A."/>
            <person name="Wisecaver J.H."/>
            <person name="Long T.M."/>
            <person name="Calvey C.H."/>
            <person name="Aerts A.L."/>
            <person name="Barry K.W."/>
            <person name="Choi C."/>
            <person name="Clum A."/>
            <person name="Coughlan A.Y."/>
            <person name="Deshpande S."/>
            <person name="Douglass A.P."/>
            <person name="Hanson S.J."/>
            <person name="Klenk H.-P."/>
            <person name="LaButti K.M."/>
            <person name="Lapidus A."/>
            <person name="Lindquist E.A."/>
            <person name="Lipzen A.M."/>
            <person name="Meier-Kolthoff J.P."/>
            <person name="Ohm R.A."/>
            <person name="Otillar R.P."/>
            <person name="Pangilinan J.L."/>
            <person name="Peng Y."/>
            <person name="Rokas A."/>
            <person name="Rosa C.A."/>
            <person name="Scheuner C."/>
            <person name="Sibirny A.A."/>
            <person name="Slot J.C."/>
            <person name="Stielow J.B."/>
            <person name="Sun H."/>
            <person name="Kurtzman C.P."/>
            <person name="Blackwell M."/>
            <person name="Grigoriev I.V."/>
            <person name="Jeffries T.W."/>
        </authorList>
    </citation>
    <scope>NUCLEOTIDE SEQUENCE [LARGE SCALE GENOMIC DNA]</scope>
    <source>
        <strain evidence="3 4">NRRL Y-2026</strain>
    </source>
</reference>
<keyword evidence="2" id="KW-0732">Signal</keyword>
<evidence type="ECO:0000313" key="3">
    <source>
        <dbReference type="EMBL" id="ODQ45582.1"/>
    </source>
</evidence>
<dbReference type="EMBL" id="KV454004">
    <property type="protein sequence ID" value="ODQ45582.1"/>
    <property type="molecule type" value="Genomic_DNA"/>
</dbReference>
<accession>A0A1E3NHH9</accession>
<dbReference type="AlphaFoldDB" id="A0A1E3NHH9"/>
<evidence type="ECO:0000256" key="1">
    <source>
        <dbReference type="SAM" id="MobiDB-lite"/>
    </source>
</evidence>
<feature type="chain" id="PRO_5009133370" evidence="2">
    <location>
        <begin position="29"/>
        <end position="126"/>
    </location>
</feature>
<keyword evidence="4" id="KW-1185">Reference proteome</keyword>
<feature type="region of interest" description="Disordered" evidence="1">
    <location>
        <begin position="39"/>
        <end position="60"/>
    </location>
</feature>
<protein>
    <submittedName>
        <fullName evidence="3">Uncharacterized protein</fullName>
    </submittedName>
</protein>
<evidence type="ECO:0000313" key="4">
    <source>
        <dbReference type="Proteomes" id="UP000094455"/>
    </source>
</evidence>
<dbReference type="GeneID" id="30176562"/>
<dbReference type="RefSeq" id="XP_019016695.1">
    <property type="nucleotide sequence ID" value="XM_019159875.1"/>
</dbReference>
<name>A0A1E3NHH9_9ASCO</name>
<organism evidence="3 4">
    <name type="scientific">Pichia membranifaciens NRRL Y-2026</name>
    <dbReference type="NCBI Taxonomy" id="763406"/>
    <lineage>
        <taxon>Eukaryota</taxon>
        <taxon>Fungi</taxon>
        <taxon>Dikarya</taxon>
        <taxon>Ascomycota</taxon>
        <taxon>Saccharomycotina</taxon>
        <taxon>Pichiomycetes</taxon>
        <taxon>Pichiales</taxon>
        <taxon>Pichiaceae</taxon>
        <taxon>Pichia</taxon>
    </lineage>
</organism>